<feature type="transmembrane region" description="Helical" evidence="1">
    <location>
        <begin position="81"/>
        <end position="102"/>
    </location>
</feature>
<gene>
    <name evidence="2" type="ORF">J2851_004810</name>
</gene>
<dbReference type="RefSeq" id="WP_209769381.1">
    <property type="nucleotide sequence ID" value="NZ_JAGINP010000019.1"/>
</dbReference>
<feature type="transmembrane region" description="Helical" evidence="1">
    <location>
        <begin position="218"/>
        <end position="244"/>
    </location>
</feature>
<keyword evidence="1" id="KW-0472">Membrane</keyword>
<dbReference type="Proteomes" id="UP000781958">
    <property type="component" value="Unassembled WGS sequence"/>
</dbReference>
<feature type="transmembrane region" description="Helical" evidence="1">
    <location>
        <begin position="15"/>
        <end position="37"/>
    </location>
</feature>
<feature type="transmembrane region" description="Helical" evidence="1">
    <location>
        <begin position="49"/>
        <end position="69"/>
    </location>
</feature>
<keyword evidence="3" id="KW-1185">Reference proteome</keyword>
<evidence type="ECO:0000313" key="2">
    <source>
        <dbReference type="EMBL" id="MBP2295007.1"/>
    </source>
</evidence>
<dbReference type="InterPro" id="IPR013416">
    <property type="entry name" value="CHP02587_IM"/>
</dbReference>
<proteinExistence type="predicted"/>
<feature type="transmembrane region" description="Helical" evidence="1">
    <location>
        <begin position="256"/>
        <end position="278"/>
    </location>
</feature>
<keyword evidence="1" id="KW-0812">Transmembrane</keyword>
<feature type="transmembrane region" description="Helical" evidence="1">
    <location>
        <begin position="189"/>
        <end position="206"/>
    </location>
</feature>
<dbReference type="NCBIfam" id="TIGR02587">
    <property type="entry name" value="TIGR02587 family membrane protein"/>
    <property type="match status" value="1"/>
</dbReference>
<reference evidence="2 3" key="1">
    <citation type="submission" date="2021-03" db="EMBL/GenBank/DDBJ databases">
        <title>Genomic Encyclopedia of Type Strains, Phase III (KMG-III): the genomes of soil and plant-associated and newly described type strains.</title>
        <authorList>
            <person name="Whitman W."/>
        </authorList>
    </citation>
    <scope>NUCLEOTIDE SEQUENCE [LARGE SCALE GENOMIC DNA]</scope>
    <source>
        <strain evidence="2 3">IMMIB AFH-6</strain>
    </source>
</reference>
<protein>
    <submittedName>
        <fullName evidence="2">Integral membrane protein (TIGR02587 family)</fullName>
    </submittedName>
</protein>
<evidence type="ECO:0000313" key="3">
    <source>
        <dbReference type="Proteomes" id="UP000781958"/>
    </source>
</evidence>
<keyword evidence="1" id="KW-1133">Transmembrane helix</keyword>
<comment type="caution">
    <text evidence="2">The sequence shown here is derived from an EMBL/GenBank/DDBJ whole genome shotgun (WGS) entry which is preliminary data.</text>
</comment>
<sequence length="279" mass="30391">MSADATASSTIDRDFAVGIARAFAGALIFALPMLMTMEMWQIGFSISPWRLILLLVVQMPLLVGLSRFVGFERTRTLGEDVTDAFVAIAVAVLMAAVVLFVFKVIDTDMTRQEVIGKIALQSFPGSIGALLARGQLGQQGRAADEDRQDPTYPGELFLMGVGALFLGLNVAPTEEMIQLSYMMDPWRELALVLLSLVIMHAFVYSIDFPGGSEFPKDMGFWTLFVRFTVVGYVVVLLICLYLLWTFGRTDGTDIEDVLSAAIVLGFPSSVGAAAARLIL</sequence>
<dbReference type="Pfam" id="PF09622">
    <property type="entry name" value="DUF2391"/>
    <property type="match status" value="1"/>
</dbReference>
<dbReference type="InterPro" id="IPR024464">
    <property type="entry name" value="DUF2391"/>
</dbReference>
<accession>A0ABS4SR00</accession>
<name>A0ABS4SR00_9PROT</name>
<evidence type="ECO:0000256" key="1">
    <source>
        <dbReference type="SAM" id="Phobius"/>
    </source>
</evidence>
<dbReference type="EMBL" id="JAGINP010000019">
    <property type="protein sequence ID" value="MBP2295007.1"/>
    <property type="molecule type" value="Genomic_DNA"/>
</dbReference>
<organism evidence="2 3">
    <name type="scientific">Azospirillum rugosum</name>
    <dbReference type="NCBI Taxonomy" id="416170"/>
    <lineage>
        <taxon>Bacteria</taxon>
        <taxon>Pseudomonadati</taxon>
        <taxon>Pseudomonadota</taxon>
        <taxon>Alphaproteobacteria</taxon>
        <taxon>Rhodospirillales</taxon>
        <taxon>Azospirillaceae</taxon>
        <taxon>Azospirillum</taxon>
    </lineage>
</organism>